<evidence type="ECO:0000256" key="2">
    <source>
        <dbReference type="ARBA" id="ARBA00010447"/>
    </source>
</evidence>
<feature type="region of interest" description="Disordered" evidence="6">
    <location>
        <begin position="1"/>
        <end position="46"/>
    </location>
</feature>
<feature type="domain" description="Aminotransferase class V" evidence="7">
    <location>
        <begin position="83"/>
        <end position="468"/>
    </location>
</feature>
<dbReference type="EMBL" id="WBMT01000009">
    <property type="protein sequence ID" value="KAB2347278.1"/>
    <property type="molecule type" value="Genomic_DNA"/>
</dbReference>
<dbReference type="PANTHER" id="PTHR43586:SF8">
    <property type="entry name" value="CYSTEINE DESULFURASE 1, CHLOROPLASTIC"/>
    <property type="match status" value="1"/>
</dbReference>
<dbReference type="PROSITE" id="PS00595">
    <property type="entry name" value="AA_TRANSFER_CLASS_5"/>
    <property type="match status" value="1"/>
</dbReference>
<evidence type="ECO:0000313" key="8">
    <source>
        <dbReference type="EMBL" id="KAB2347278.1"/>
    </source>
</evidence>
<keyword evidence="8" id="KW-0032">Aminotransferase</keyword>
<evidence type="ECO:0000313" key="9">
    <source>
        <dbReference type="Proteomes" id="UP000468735"/>
    </source>
</evidence>
<comment type="caution">
    <text evidence="8">The sequence shown here is derived from an EMBL/GenBank/DDBJ whole genome shotgun (WGS) entry which is preliminary data.</text>
</comment>
<sequence length="481" mass="49321">MHAATLTHSPSATVPASRTAAAVSSTRTAPTAPSARTVDAAPPAGTAAATVPSARAAASAPLQVIGAGAPVPLNDGGTVGYANLDYAASAPCLEAVHEAITRALPYYSSVHRGAGYASQVTTDAYEKARETVRSFLGAWERDAVVFTRNTTDAMNLLAHAVPSGTTVIVFETEHHATLLPWKRAVRLPAPASPVEAISAADRALAEAPAGPRLLVVTAASNVTGELWPIAELANVARRHGARIAVDAAQLVPHRPLDMKTLGLDYVAFSGHKLYAPFGAGVLAGRGDWLRAAEPYLKGGGASASVQNGGGTTQWSTSPEQRHEAGTPNVLGVIALAAACEALAGTGWDVLKEDEERLLARLRKGLAAIPGVRELTLWGDRSDRVGIVSFVVDGWSARDVALTLSGDYGIGVRDGKFCAHPFVHHLLGASEAPLEAGGASGAGGCGGGQTSAVRASFGIGTTEEHVDRLLDALARIAGGPRG</sequence>
<proteinExistence type="inferred from homology"/>
<evidence type="ECO:0000256" key="3">
    <source>
        <dbReference type="ARBA" id="ARBA00022898"/>
    </source>
</evidence>
<feature type="compositionally biased region" description="Low complexity" evidence="6">
    <location>
        <begin position="9"/>
        <end position="46"/>
    </location>
</feature>
<dbReference type="AlphaFoldDB" id="A0A6H9YQ70"/>
<evidence type="ECO:0000256" key="4">
    <source>
        <dbReference type="ARBA" id="ARBA00050776"/>
    </source>
</evidence>
<gene>
    <name evidence="8" type="ORF">F8566_19885</name>
</gene>
<accession>A0A6H9YQ70</accession>
<dbReference type="PANTHER" id="PTHR43586">
    <property type="entry name" value="CYSTEINE DESULFURASE"/>
    <property type="match status" value="1"/>
</dbReference>
<dbReference type="InterPro" id="IPR020578">
    <property type="entry name" value="Aminotrans_V_PyrdxlP_BS"/>
</dbReference>
<evidence type="ECO:0000259" key="7">
    <source>
        <dbReference type="Pfam" id="PF00266"/>
    </source>
</evidence>
<comment type="cofactor">
    <cofactor evidence="1 5">
        <name>pyridoxal 5'-phosphate</name>
        <dbReference type="ChEBI" id="CHEBI:597326"/>
    </cofactor>
</comment>
<name>A0A6H9YQ70_9ACTN</name>
<dbReference type="Proteomes" id="UP000468735">
    <property type="component" value="Unassembled WGS sequence"/>
</dbReference>
<reference evidence="8 9" key="1">
    <citation type="submission" date="2019-09" db="EMBL/GenBank/DDBJ databases">
        <title>Actinomadura physcomitrii sp. nov., a novel actinomycete isolated from moss [Physcomitrium sphaericum (Ludw) Fuernr].</title>
        <authorList>
            <person name="Zhuang X."/>
            <person name="Liu C."/>
        </authorList>
    </citation>
    <scope>NUCLEOTIDE SEQUENCE [LARGE SCALE GENOMIC DNA]</scope>
    <source>
        <strain evidence="8 9">HMC1</strain>
    </source>
</reference>
<keyword evidence="8" id="KW-0808">Transferase</keyword>
<dbReference type="InterPro" id="IPR015424">
    <property type="entry name" value="PyrdxlP-dep_Trfase"/>
</dbReference>
<feature type="region of interest" description="Disordered" evidence="6">
    <location>
        <begin position="300"/>
        <end position="322"/>
    </location>
</feature>
<dbReference type="RefSeq" id="WP_151561961.1">
    <property type="nucleotide sequence ID" value="NZ_WBMT01000009.1"/>
</dbReference>
<evidence type="ECO:0000256" key="5">
    <source>
        <dbReference type="RuleBase" id="RU004504"/>
    </source>
</evidence>
<dbReference type="InterPro" id="IPR015421">
    <property type="entry name" value="PyrdxlP-dep_Trfase_major"/>
</dbReference>
<dbReference type="Gene3D" id="3.40.640.10">
    <property type="entry name" value="Type I PLP-dependent aspartate aminotransferase-like (Major domain)"/>
    <property type="match status" value="1"/>
</dbReference>
<dbReference type="GO" id="GO:0008483">
    <property type="term" value="F:transaminase activity"/>
    <property type="evidence" value="ECO:0007669"/>
    <property type="project" value="UniProtKB-KW"/>
</dbReference>
<keyword evidence="3" id="KW-0663">Pyridoxal phosphate</keyword>
<organism evidence="8 9">
    <name type="scientific">Actinomadura rudentiformis</name>
    <dbReference type="NCBI Taxonomy" id="359158"/>
    <lineage>
        <taxon>Bacteria</taxon>
        <taxon>Bacillati</taxon>
        <taxon>Actinomycetota</taxon>
        <taxon>Actinomycetes</taxon>
        <taxon>Streptosporangiales</taxon>
        <taxon>Thermomonosporaceae</taxon>
        <taxon>Actinomadura</taxon>
    </lineage>
</organism>
<dbReference type="Gene3D" id="3.90.1150.10">
    <property type="entry name" value="Aspartate Aminotransferase, domain 1"/>
    <property type="match status" value="1"/>
</dbReference>
<keyword evidence="9" id="KW-1185">Reference proteome</keyword>
<dbReference type="InterPro" id="IPR015422">
    <property type="entry name" value="PyrdxlP-dep_Trfase_small"/>
</dbReference>
<dbReference type="InterPro" id="IPR000192">
    <property type="entry name" value="Aminotrans_V_dom"/>
</dbReference>
<dbReference type="Pfam" id="PF00266">
    <property type="entry name" value="Aminotran_5"/>
    <property type="match status" value="1"/>
</dbReference>
<dbReference type="SUPFAM" id="SSF53383">
    <property type="entry name" value="PLP-dependent transferases"/>
    <property type="match status" value="1"/>
</dbReference>
<dbReference type="GO" id="GO:0031071">
    <property type="term" value="F:cysteine desulfurase activity"/>
    <property type="evidence" value="ECO:0007669"/>
    <property type="project" value="UniProtKB-EC"/>
</dbReference>
<evidence type="ECO:0000256" key="1">
    <source>
        <dbReference type="ARBA" id="ARBA00001933"/>
    </source>
</evidence>
<feature type="compositionally biased region" description="Gly residues" evidence="6">
    <location>
        <begin position="300"/>
        <end position="311"/>
    </location>
</feature>
<dbReference type="OrthoDB" id="9804366at2"/>
<evidence type="ECO:0000256" key="6">
    <source>
        <dbReference type="SAM" id="MobiDB-lite"/>
    </source>
</evidence>
<comment type="catalytic activity">
    <reaction evidence="4">
        <text>(sulfur carrier)-H + L-cysteine = (sulfur carrier)-SH + L-alanine</text>
        <dbReference type="Rhea" id="RHEA:43892"/>
        <dbReference type="Rhea" id="RHEA-COMP:14737"/>
        <dbReference type="Rhea" id="RHEA-COMP:14739"/>
        <dbReference type="ChEBI" id="CHEBI:29917"/>
        <dbReference type="ChEBI" id="CHEBI:35235"/>
        <dbReference type="ChEBI" id="CHEBI:57972"/>
        <dbReference type="ChEBI" id="CHEBI:64428"/>
        <dbReference type="EC" id="2.8.1.7"/>
    </reaction>
</comment>
<protein>
    <submittedName>
        <fullName evidence="8">Aminotransferase class V-fold PLP-dependent enzyme</fullName>
    </submittedName>
</protein>
<comment type="similarity">
    <text evidence="2">Belongs to the class-V pyridoxal-phosphate-dependent aminotransferase family. Csd subfamily.</text>
</comment>